<dbReference type="EMBL" id="JNBR01000346">
    <property type="protein sequence ID" value="OQR94941.1"/>
    <property type="molecule type" value="Genomic_DNA"/>
</dbReference>
<evidence type="ECO:0000256" key="1">
    <source>
        <dbReference type="ARBA" id="ARBA00022737"/>
    </source>
</evidence>
<name>A0A1V9ZAI8_ACHHY</name>
<proteinExistence type="predicted"/>
<evidence type="ECO:0000256" key="2">
    <source>
        <dbReference type="ARBA" id="ARBA00022803"/>
    </source>
</evidence>
<gene>
    <name evidence="3" type="ORF">ACHHYP_00812</name>
</gene>
<dbReference type="GO" id="GO:0051879">
    <property type="term" value="F:Hsp90 protein binding"/>
    <property type="evidence" value="ECO:0007669"/>
    <property type="project" value="TreeGrafter"/>
</dbReference>
<protein>
    <submittedName>
        <fullName evidence="3">Heat shock protein 70 (HSP70)-interacting protein</fullName>
    </submittedName>
</protein>
<dbReference type="InterPro" id="IPR011990">
    <property type="entry name" value="TPR-like_helical_dom_sf"/>
</dbReference>
<dbReference type="PANTHER" id="PTHR22904">
    <property type="entry name" value="TPR REPEAT CONTAINING PROTEIN"/>
    <property type="match status" value="1"/>
</dbReference>
<dbReference type="Proteomes" id="UP000243579">
    <property type="component" value="Unassembled WGS sequence"/>
</dbReference>
<dbReference type="OrthoDB" id="61240at2759"/>
<comment type="caution">
    <text evidence="3">The sequence shown here is derived from an EMBL/GenBank/DDBJ whole genome shotgun (WGS) entry which is preliminary data.</text>
</comment>
<dbReference type="Pfam" id="PF13181">
    <property type="entry name" value="TPR_8"/>
    <property type="match status" value="1"/>
</dbReference>
<accession>A0A1V9ZAI8</accession>
<keyword evidence="4" id="KW-1185">Reference proteome</keyword>
<reference evidence="3 4" key="1">
    <citation type="journal article" date="2014" name="Genome Biol. Evol.">
        <title>The secreted proteins of Achlya hypogyna and Thraustotheca clavata identify the ancestral oomycete secretome and reveal gene acquisitions by horizontal gene transfer.</title>
        <authorList>
            <person name="Misner I."/>
            <person name="Blouin N."/>
            <person name="Leonard G."/>
            <person name="Richards T.A."/>
            <person name="Lane C.E."/>
        </authorList>
    </citation>
    <scope>NUCLEOTIDE SEQUENCE [LARGE SCALE GENOMIC DNA]</scope>
    <source>
        <strain evidence="3 4">ATCC 48635</strain>
    </source>
</reference>
<keyword evidence="1" id="KW-0677">Repeat</keyword>
<dbReference type="Gene3D" id="1.25.40.10">
    <property type="entry name" value="Tetratricopeptide repeat domain"/>
    <property type="match status" value="1"/>
</dbReference>
<organism evidence="3 4">
    <name type="scientific">Achlya hypogyna</name>
    <name type="common">Oomycete</name>
    <name type="synonym">Protoachlya hypogyna</name>
    <dbReference type="NCBI Taxonomy" id="1202772"/>
    <lineage>
        <taxon>Eukaryota</taxon>
        <taxon>Sar</taxon>
        <taxon>Stramenopiles</taxon>
        <taxon>Oomycota</taxon>
        <taxon>Saprolegniomycetes</taxon>
        <taxon>Saprolegniales</taxon>
        <taxon>Achlyaceae</taxon>
        <taxon>Achlya</taxon>
    </lineage>
</organism>
<dbReference type="SMART" id="SM00028">
    <property type="entry name" value="TPR"/>
    <property type="match status" value="3"/>
</dbReference>
<dbReference type="SUPFAM" id="SSF48452">
    <property type="entry name" value="TPR-like"/>
    <property type="match status" value="1"/>
</dbReference>
<dbReference type="PANTHER" id="PTHR22904:SF523">
    <property type="entry name" value="STRESS-INDUCED-PHOSPHOPROTEIN 1"/>
    <property type="match status" value="1"/>
</dbReference>
<evidence type="ECO:0000313" key="3">
    <source>
        <dbReference type="EMBL" id="OQR94941.1"/>
    </source>
</evidence>
<sequence>MSSVELKEQGNHAFEDKRYGEAEALYAKAILQDPHQHALYGNRSAARFHLQKYEDALQDAEVAIALDPKWAKGYFRQGHALEALGRFRRAQLAYEQAAKIGNNKREVLQKAAAVKKLADKIDREKKICGRDDWKEVYSHISETKMRLGLLVLFWNESTKPERFAFFMRFLEILAGNTTPTRISKYSSNDMDEIPAVNYAELTIPRTWAAYFAGLDLAKKAERTRQRLDMYTLATPAEQTTIVNDMKYYVHELCGARELPDE</sequence>
<keyword evidence="3" id="KW-0346">Stress response</keyword>
<evidence type="ECO:0000313" key="4">
    <source>
        <dbReference type="Proteomes" id="UP000243579"/>
    </source>
</evidence>
<dbReference type="AlphaFoldDB" id="A0A1V9ZAI8"/>
<dbReference type="STRING" id="1202772.A0A1V9ZAI8"/>
<dbReference type="InterPro" id="IPR019734">
    <property type="entry name" value="TPR_rpt"/>
</dbReference>
<keyword evidence="2" id="KW-0802">TPR repeat</keyword>